<dbReference type="Pfam" id="PF23452">
    <property type="entry name" value="HPAT"/>
    <property type="match status" value="1"/>
</dbReference>
<protein>
    <recommendedName>
        <fullName evidence="12">Apple domain-containing protein</fullName>
    </recommendedName>
</protein>
<dbReference type="GeneID" id="19014856"/>
<evidence type="ECO:0000256" key="2">
    <source>
        <dbReference type="ARBA" id="ARBA00022676"/>
    </source>
</evidence>
<comment type="subcellular location">
    <subcellularLocation>
        <location evidence="1">Membrane</location>
        <topology evidence="1">Single-pass membrane protein</topology>
    </subcellularLocation>
</comment>
<keyword evidence="6" id="KW-0472">Membrane</keyword>
<evidence type="ECO:0000313" key="11">
    <source>
        <dbReference type="Proteomes" id="UP000198341"/>
    </source>
</evidence>
<feature type="compositionally biased region" description="Basic and acidic residues" evidence="7">
    <location>
        <begin position="207"/>
        <end position="239"/>
    </location>
</feature>
<evidence type="ECO:0000256" key="4">
    <source>
        <dbReference type="ARBA" id="ARBA00022692"/>
    </source>
</evidence>
<keyword evidence="5" id="KW-1133">Transmembrane helix</keyword>
<keyword evidence="11" id="KW-1185">Reference proteome</keyword>
<dbReference type="Proteomes" id="UP000198341">
    <property type="component" value="Chromosome 7"/>
</dbReference>
<sequence>MSSSPKSLDSSSALELLFSPGDKRKGRKRKILLKSIEKTVQISISFLVALLCFYGIYRAIDDTHPETLAKIPKFGSSGGGGGGHFLQLRHDDDEVPMSSGSSARKRFSGKSSRLVDSLANDLSRAKTALTDAKIHERAIEVELMETRARERSIYQEAETLKSKLIGATRDQVEDVVEDVDELLRDWEFELGDPVEMEHASPPPSEAMVKHEEAKEEGMGKKVKVGEKASELTAAEREQQSKTGAGSSGSSSDRSRSSTSSGDSSSSRSGGGSSSSSSSNNNVLADDASLGTCEAHEHTEYWGAVVLNGDNHKTEDAGKCCDACRNLNRASGNRCNVWVYNPNSKACWLKFEKNIKEMKPANSGAGVPWVAGKFTDLKPPKPPQHPPATGKRYEDMPRCLHGVMTSSGNAYMNWQSRIMYQTWQNHASQPGSIMKAFTRVLHKGRDDELMVEIPTMRFEPIQTHCDSWCDYPVADRSSAIARWSQTSDSETCSHIVMLETDHVIVKSPPESILLPPGQAYGFEFTYINVNHPTMRSHFSEEYGDKSKGIIPRTGNSPTVITAEDLRKVAPKWAEFVARTEQPENVKKSLGWLRDMYAYDLAAFVSGIKHTFYGAGKPESIMAQPPADEELGGAFILHYTWGPEIYDVDGTTMLWKFDKRAYGGGQYQRGPYKLVKLEDPPPWKEGLKLQTFFAPRAISENKHALIAMLITEINAAIDKLPRVPKGHDSLEEAQMWASN</sequence>
<evidence type="ECO:0000259" key="9">
    <source>
        <dbReference type="Pfam" id="PF23452"/>
    </source>
</evidence>
<evidence type="ECO:0000256" key="3">
    <source>
        <dbReference type="ARBA" id="ARBA00022679"/>
    </source>
</evidence>
<keyword evidence="2" id="KW-0328">Glycosyltransferase</keyword>
<evidence type="ECO:0000256" key="6">
    <source>
        <dbReference type="ARBA" id="ARBA00023136"/>
    </source>
</evidence>
<dbReference type="EMBL" id="FO082272">
    <property type="protein sequence ID" value="CCO66373.1"/>
    <property type="molecule type" value="Genomic_DNA"/>
</dbReference>
<dbReference type="STRING" id="41875.K8F271"/>
<evidence type="ECO:0000259" key="8">
    <source>
        <dbReference type="Pfam" id="PF14295"/>
    </source>
</evidence>
<dbReference type="Gene3D" id="3.50.4.10">
    <property type="entry name" value="Hepatocyte Growth Factor"/>
    <property type="match status" value="1"/>
</dbReference>
<feature type="compositionally biased region" description="Low complexity" evidence="7">
    <location>
        <begin position="247"/>
        <end position="278"/>
    </location>
</feature>
<gene>
    <name evidence="10" type="ORF">Bathy07g03670</name>
</gene>
<evidence type="ECO:0000256" key="1">
    <source>
        <dbReference type="ARBA" id="ARBA00004167"/>
    </source>
</evidence>
<name>K8F271_9CHLO</name>
<dbReference type="InterPro" id="IPR056508">
    <property type="entry name" value="HPAT-like"/>
</dbReference>
<evidence type="ECO:0000256" key="7">
    <source>
        <dbReference type="SAM" id="MobiDB-lite"/>
    </source>
</evidence>
<proteinExistence type="predicted"/>
<feature type="region of interest" description="Disordered" evidence="7">
    <location>
        <begin position="373"/>
        <end position="392"/>
    </location>
</feature>
<accession>K8F271</accession>
<feature type="region of interest" description="Disordered" evidence="7">
    <location>
        <begin position="193"/>
        <end position="282"/>
    </location>
</feature>
<feature type="domain" description="Hydroxyproline O-arabinosyltransferase-like" evidence="9">
    <location>
        <begin position="400"/>
        <end position="665"/>
    </location>
</feature>
<reference evidence="10 11" key="1">
    <citation type="submission" date="2011-10" db="EMBL/GenBank/DDBJ databases">
        <authorList>
            <person name="Genoscope - CEA"/>
        </authorList>
    </citation>
    <scope>NUCLEOTIDE SEQUENCE [LARGE SCALE GENOMIC DNA]</scope>
    <source>
        <strain evidence="10 11">RCC 1105</strain>
    </source>
</reference>
<dbReference type="KEGG" id="bpg:Bathy07g03670"/>
<dbReference type="GO" id="GO:0016757">
    <property type="term" value="F:glycosyltransferase activity"/>
    <property type="evidence" value="ECO:0007669"/>
    <property type="project" value="UniProtKB-KW"/>
</dbReference>
<feature type="domain" description="Apple" evidence="8">
    <location>
        <begin position="298"/>
        <end position="349"/>
    </location>
</feature>
<dbReference type="InterPro" id="IPR003609">
    <property type="entry name" value="Pan_app"/>
</dbReference>
<evidence type="ECO:0008006" key="12">
    <source>
        <dbReference type="Google" id="ProtNLM"/>
    </source>
</evidence>
<evidence type="ECO:0000256" key="5">
    <source>
        <dbReference type="ARBA" id="ARBA00022989"/>
    </source>
</evidence>
<evidence type="ECO:0000313" key="10">
    <source>
        <dbReference type="EMBL" id="CCO66373.1"/>
    </source>
</evidence>
<feature type="region of interest" description="Disordered" evidence="7">
    <location>
        <begin position="85"/>
        <end position="108"/>
    </location>
</feature>
<dbReference type="GO" id="GO:0016020">
    <property type="term" value="C:membrane"/>
    <property type="evidence" value="ECO:0007669"/>
    <property type="project" value="UniProtKB-SubCell"/>
</dbReference>
<dbReference type="InterPro" id="IPR044845">
    <property type="entry name" value="HPAT/SRGT1-like"/>
</dbReference>
<dbReference type="OrthoDB" id="2016014at2759"/>
<keyword evidence="4" id="KW-0812">Transmembrane</keyword>
<dbReference type="RefSeq" id="XP_007512285.1">
    <property type="nucleotide sequence ID" value="XM_007512223.1"/>
</dbReference>
<dbReference type="PANTHER" id="PTHR31485:SF17">
    <property type="match status" value="1"/>
</dbReference>
<keyword evidence="3" id="KW-0808">Transferase</keyword>
<dbReference type="PANTHER" id="PTHR31485">
    <property type="entry name" value="PEPTIDYL SERINE ALPHA-GALACTOSYLTRANSFERASE"/>
    <property type="match status" value="1"/>
</dbReference>
<dbReference type="AlphaFoldDB" id="K8F271"/>
<organism evidence="10 11">
    <name type="scientific">Bathycoccus prasinos</name>
    <dbReference type="NCBI Taxonomy" id="41875"/>
    <lineage>
        <taxon>Eukaryota</taxon>
        <taxon>Viridiplantae</taxon>
        <taxon>Chlorophyta</taxon>
        <taxon>Mamiellophyceae</taxon>
        <taxon>Mamiellales</taxon>
        <taxon>Bathycoccaceae</taxon>
        <taxon>Bathycoccus</taxon>
    </lineage>
</organism>
<dbReference type="Pfam" id="PF14295">
    <property type="entry name" value="PAN_4"/>
    <property type="match status" value="1"/>
</dbReference>